<organism evidence="3 4">
    <name type="scientific">Amniculicola lignicola CBS 123094</name>
    <dbReference type="NCBI Taxonomy" id="1392246"/>
    <lineage>
        <taxon>Eukaryota</taxon>
        <taxon>Fungi</taxon>
        <taxon>Dikarya</taxon>
        <taxon>Ascomycota</taxon>
        <taxon>Pezizomycotina</taxon>
        <taxon>Dothideomycetes</taxon>
        <taxon>Pleosporomycetidae</taxon>
        <taxon>Pleosporales</taxon>
        <taxon>Amniculicolaceae</taxon>
        <taxon>Amniculicola</taxon>
    </lineage>
</organism>
<dbReference type="SUPFAM" id="SSF51735">
    <property type="entry name" value="NAD(P)-binding Rossmann-fold domains"/>
    <property type="match status" value="1"/>
</dbReference>
<dbReference type="EMBL" id="ML977557">
    <property type="protein sequence ID" value="KAF2007203.1"/>
    <property type="molecule type" value="Genomic_DNA"/>
</dbReference>
<feature type="domain" description="6-phosphogluconate dehydrogenase NADP-binding" evidence="1">
    <location>
        <begin position="6"/>
        <end position="162"/>
    </location>
</feature>
<dbReference type="InterPro" id="IPR029154">
    <property type="entry name" value="HIBADH-like_NADP-bd"/>
</dbReference>
<evidence type="ECO:0008006" key="5">
    <source>
        <dbReference type="Google" id="ProtNLM"/>
    </source>
</evidence>
<evidence type="ECO:0000313" key="3">
    <source>
        <dbReference type="EMBL" id="KAF2007203.1"/>
    </source>
</evidence>
<evidence type="ECO:0000259" key="2">
    <source>
        <dbReference type="Pfam" id="PF14833"/>
    </source>
</evidence>
<dbReference type="Gene3D" id="1.10.1040.10">
    <property type="entry name" value="N-(1-d-carboxylethyl)-l-norvaline Dehydrogenase, domain 2"/>
    <property type="match status" value="2"/>
</dbReference>
<accession>A0A6A5WZD6</accession>
<dbReference type="Pfam" id="PF03446">
    <property type="entry name" value="NAD_binding_2"/>
    <property type="match status" value="1"/>
</dbReference>
<evidence type="ECO:0000259" key="1">
    <source>
        <dbReference type="Pfam" id="PF03446"/>
    </source>
</evidence>
<dbReference type="Gene3D" id="3.40.50.720">
    <property type="entry name" value="NAD(P)-binding Rossmann-like Domain"/>
    <property type="match status" value="1"/>
</dbReference>
<protein>
    <recommendedName>
        <fullName evidence="5">Oxidoreductase-like protein</fullName>
    </recommendedName>
</protein>
<dbReference type="InterPro" id="IPR008927">
    <property type="entry name" value="6-PGluconate_DH-like_C_sf"/>
</dbReference>
<proteinExistence type="predicted"/>
<feature type="domain" description="3-hydroxyisobutyrate dehydrogenase-like NAD-binding" evidence="2">
    <location>
        <begin position="319"/>
        <end position="425"/>
    </location>
</feature>
<gene>
    <name evidence="3" type="ORF">P154DRAFT_479871</name>
</gene>
<dbReference type="InterPro" id="IPR036291">
    <property type="entry name" value="NAD(P)-bd_dom_sf"/>
</dbReference>
<dbReference type="GO" id="GO:0050661">
    <property type="term" value="F:NADP binding"/>
    <property type="evidence" value="ECO:0007669"/>
    <property type="project" value="InterPro"/>
</dbReference>
<dbReference type="Proteomes" id="UP000799779">
    <property type="component" value="Unassembled WGS sequence"/>
</dbReference>
<dbReference type="InterPro" id="IPR006115">
    <property type="entry name" value="6PGDH_NADP-bd"/>
</dbReference>
<dbReference type="OrthoDB" id="48988at2759"/>
<dbReference type="SUPFAM" id="SSF48179">
    <property type="entry name" value="6-phosphogluconate dehydrogenase C-terminal domain-like"/>
    <property type="match status" value="2"/>
</dbReference>
<dbReference type="AlphaFoldDB" id="A0A6A5WZD6"/>
<evidence type="ECO:0000313" key="4">
    <source>
        <dbReference type="Proteomes" id="UP000799779"/>
    </source>
</evidence>
<dbReference type="Pfam" id="PF14833">
    <property type="entry name" value="NAD_binding_11"/>
    <property type="match status" value="2"/>
</dbReference>
<reference evidence="3" key="1">
    <citation type="journal article" date="2020" name="Stud. Mycol.">
        <title>101 Dothideomycetes genomes: a test case for predicting lifestyles and emergence of pathogens.</title>
        <authorList>
            <person name="Haridas S."/>
            <person name="Albert R."/>
            <person name="Binder M."/>
            <person name="Bloem J."/>
            <person name="Labutti K."/>
            <person name="Salamov A."/>
            <person name="Andreopoulos B."/>
            <person name="Baker S."/>
            <person name="Barry K."/>
            <person name="Bills G."/>
            <person name="Bluhm B."/>
            <person name="Cannon C."/>
            <person name="Castanera R."/>
            <person name="Culley D."/>
            <person name="Daum C."/>
            <person name="Ezra D."/>
            <person name="Gonzalez J."/>
            <person name="Henrissat B."/>
            <person name="Kuo A."/>
            <person name="Liang C."/>
            <person name="Lipzen A."/>
            <person name="Lutzoni F."/>
            <person name="Magnuson J."/>
            <person name="Mondo S."/>
            <person name="Nolan M."/>
            <person name="Ohm R."/>
            <person name="Pangilinan J."/>
            <person name="Park H.-J."/>
            <person name="Ramirez L."/>
            <person name="Alfaro M."/>
            <person name="Sun H."/>
            <person name="Tritt A."/>
            <person name="Yoshinaga Y."/>
            <person name="Zwiers L.-H."/>
            <person name="Turgeon B."/>
            <person name="Goodwin S."/>
            <person name="Spatafora J."/>
            <person name="Crous P."/>
            <person name="Grigoriev I."/>
        </authorList>
    </citation>
    <scope>NUCLEOTIDE SEQUENCE</scope>
    <source>
        <strain evidence="3">CBS 123094</strain>
    </source>
</reference>
<dbReference type="PANTHER" id="PTHR43060:SF17">
    <property type="entry name" value="L-THREONATE DEHYDROGENASE"/>
    <property type="match status" value="1"/>
</dbReference>
<sequence>MASKPEIGFCGLGAMGFGMATHLVTQGYTVTGFDVWAPSLDKFKAAGGIPSTSLSESAKDKQFYICMVATAQQATSAIFSDDGILKGLPKGATLVLCSTVPSAYAKTVERDLKFVGREDVFFIDAPVSGGAIRAADGTLSIMAGASPAAIEKGKWLLEELSAPEKLFIVEGGIGAGSNMKMVHQVLAAIQILSLSEAFGFAAALGLNGKDAREAVIASEGWSWMFENRSVRTLAEDYFPGASAVTIILKDTGIITQTSRQHLFPTHLVNTAEQVYLQALTRDYGSNDDAGLVRLWTSTPVSSIDASSLSASDKESKLALVISLLKAIHLVAAVESISFAKHVGLPLQQLYILAKDAAGGSKMFEKYAPELIALLEGGSGEGEPVKLASFTEELSKAVDKAQEVKCPLYLGGTTLSLLLAAKGAEDGAGLKELLSVYVGR</sequence>
<name>A0A6A5WZD6_9PLEO</name>
<feature type="domain" description="3-hydroxyisobutyrate dehydrogenase-like NAD-binding" evidence="2">
    <location>
        <begin position="174"/>
        <end position="294"/>
    </location>
</feature>
<dbReference type="InterPro" id="IPR013328">
    <property type="entry name" value="6PGD_dom2"/>
</dbReference>
<keyword evidence="4" id="KW-1185">Reference proteome</keyword>
<dbReference type="PANTHER" id="PTHR43060">
    <property type="entry name" value="3-HYDROXYISOBUTYRATE DEHYDROGENASE-LIKE 1, MITOCHONDRIAL-RELATED"/>
    <property type="match status" value="1"/>
</dbReference>
<dbReference type="GO" id="GO:0051287">
    <property type="term" value="F:NAD binding"/>
    <property type="evidence" value="ECO:0007669"/>
    <property type="project" value="InterPro"/>
</dbReference>